<evidence type="ECO:0000256" key="1">
    <source>
        <dbReference type="SAM" id="SignalP"/>
    </source>
</evidence>
<dbReference type="InterPro" id="IPR056402">
    <property type="entry name" value="DA_N"/>
</dbReference>
<accession>A0A165C7Z4</accession>
<name>A0A165C7Z4_9BASI</name>
<feature type="domain" description="Diels-Alderase N-terminal" evidence="2">
    <location>
        <begin position="34"/>
        <end position="222"/>
    </location>
</feature>
<evidence type="ECO:0000313" key="4">
    <source>
        <dbReference type="EMBL" id="KZT50379.1"/>
    </source>
</evidence>
<proteinExistence type="predicted"/>
<dbReference type="SUPFAM" id="SSF159245">
    <property type="entry name" value="AttH-like"/>
    <property type="match status" value="1"/>
</dbReference>
<dbReference type="InterPro" id="IPR057722">
    <property type="entry name" value="AsqO/PenF-like_C"/>
</dbReference>
<keyword evidence="5" id="KW-1185">Reference proteome</keyword>
<keyword evidence="1" id="KW-0732">Signal</keyword>
<evidence type="ECO:0008006" key="6">
    <source>
        <dbReference type="Google" id="ProtNLM"/>
    </source>
</evidence>
<protein>
    <recommendedName>
        <fullName evidence="6">AttH domain-containing protein</fullName>
    </recommendedName>
</protein>
<organism evidence="4 5">
    <name type="scientific">Calocera cornea HHB12733</name>
    <dbReference type="NCBI Taxonomy" id="1353952"/>
    <lineage>
        <taxon>Eukaryota</taxon>
        <taxon>Fungi</taxon>
        <taxon>Dikarya</taxon>
        <taxon>Basidiomycota</taxon>
        <taxon>Agaricomycotina</taxon>
        <taxon>Dacrymycetes</taxon>
        <taxon>Dacrymycetales</taxon>
        <taxon>Dacrymycetaceae</taxon>
        <taxon>Calocera</taxon>
    </lineage>
</organism>
<feature type="signal peptide" evidence="1">
    <location>
        <begin position="1"/>
        <end position="16"/>
    </location>
</feature>
<feature type="chain" id="PRO_5007855910" description="AttH domain-containing protein" evidence="1">
    <location>
        <begin position="17"/>
        <end position="357"/>
    </location>
</feature>
<dbReference type="Pfam" id="PF24137">
    <property type="entry name" value="DA_N"/>
    <property type="match status" value="1"/>
</dbReference>
<dbReference type="InParanoid" id="A0A165C7Z4"/>
<evidence type="ECO:0000313" key="5">
    <source>
        <dbReference type="Proteomes" id="UP000076842"/>
    </source>
</evidence>
<dbReference type="OrthoDB" id="5344254at2759"/>
<dbReference type="AlphaFoldDB" id="A0A165C7Z4"/>
<reference evidence="4 5" key="1">
    <citation type="journal article" date="2016" name="Mol. Biol. Evol.">
        <title>Comparative Genomics of Early-Diverging Mushroom-Forming Fungi Provides Insights into the Origins of Lignocellulose Decay Capabilities.</title>
        <authorList>
            <person name="Nagy L.G."/>
            <person name="Riley R."/>
            <person name="Tritt A."/>
            <person name="Adam C."/>
            <person name="Daum C."/>
            <person name="Floudas D."/>
            <person name="Sun H."/>
            <person name="Yadav J.S."/>
            <person name="Pangilinan J."/>
            <person name="Larsson K.H."/>
            <person name="Matsuura K."/>
            <person name="Barry K."/>
            <person name="Labutti K."/>
            <person name="Kuo R."/>
            <person name="Ohm R.A."/>
            <person name="Bhattacharya S.S."/>
            <person name="Shirouzu T."/>
            <person name="Yoshinaga Y."/>
            <person name="Martin F.M."/>
            <person name="Grigoriev I.V."/>
            <person name="Hibbett D.S."/>
        </authorList>
    </citation>
    <scope>NUCLEOTIDE SEQUENCE [LARGE SCALE GENOMIC DNA]</scope>
    <source>
        <strain evidence="4 5">HHB12733</strain>
    </source>
</reference>
<dbReference type="EMBL" id="KV424182">
    <property type="protein sequence ID" value="KZT50379.1"/>
    <property type="molecule type" value="Genomic_DNA"/>
</dbReference>
<evidence type="ECO:0000259" key="2">
    <source>
        <dbReference type="Pfam" id="PF24137"/>
    </source>
</evidence>
<sequence length="357" mass="37706">MLSLLALLGVVALGQTQTTTNYPGYVENGTSTVQFTVQSSSGFDGPKVDFYNATSSQWWYFDVVSNDLKESVVLTLMGNSPAATSSPPGLLPFNLIEVNIQLANGTLVAFTAGAQSITITTTGNGSAGIMNGAGYGWSETSDLSTLLIEIDDVVNNFSGTIQVNSDAPHHASCGPAVLGASLLVSPHLGWGNSIPDGTATVDFVLNNQQISYTGRGYHDSNWGDRAFTEDLGSWYWGHARFGSYSLVWFDMMDNTGVEHQLGYLAQNGAVVANSCGAMPVRPTGSNSAYPPIPGLLPTGFQIVYDMGSAGVLEVNVTNYLPIVQYPGLYTRWVGSVAGGIQGQTTYTGVALYEEMGG</sequence>
<evidence type="ECO:0000259" key="3">
    <source>
        <dbReference type="Pfam" id="PF25581"/>
    </source>
</evidence>
<feature type="domain" description="AsqO/PenF-like C-terminal" evidence="3">
    <location>
        <begin position="229"/>
        <end position="355"/>
    </location>
</feature>
<dbReference type="STRING" id="1353952.A0A165C7Z4"/>
<dbReference type="Pfam" id="PF25581">
    <property type="entry name" value="AsqO_C"/>
    <property type="match status" value="1"/>
</dbReference>
<gene>
    <name evidence="4" type="ORF">CALCODRAFT_488748</name>
</gene>
<dbReference type="Proteomes" id="UP000076842">
    <property type="component" value="Unassembled WGS sequence"/>
</dbReference>